<feature type="region of interest" description="Disordered" evidence="2">
    <location>
        <begin position="325"/>
        <end position="367"/>
    </location>
</feature>
<reference evidence="5" key="1">
    <citation type="journal article" date="2019" name="Gigascience">
        <title>De novo genome assembly of the endangered Acer yangbiense, a plant species with extremely small populations endemic to Yunnan Province, China.</title>
        <authorList>
            <person name="Yang J."/>
            <person name="Wariss H.M."/>
            <person name="Tao L."/>
            <person name="Zhang R."/>
            <person name="Yun Q."/>
            <person name="Hollingsworth P."/>
            <person name="Dao Z."/>
            <person name="Luo G."/>
            <person name="Guo H."/>
            <person name="Ma Y."/>
            <person name="Sun W."/>
        </authorList>
    </citation>
    <scope>NUCLEOTIDE SEQUENCE [LARGE SCALE GENOMIC DNA]</scope>
    <source>
        <strain evidence="5">cv. br00</strain>
    </source>
</reference>
<dbReference type="Proteomes" id="UP000326939">
    <property type="component" value="Chromosome 8"/>
</dbReference>
<organism evidence="4 5">
    <name type="scientific">Salix brachista</name>
    <dbReference type="NCBI Taxonomy" id="2182728"/>
    <lineage>
        <taxon>Eukaryota</taxon>
        <taxon>Viridiplantae</taxon>
        <taxon>Streptophyta</taxon>
        <taxon>Embryophyta</taxon>
        <taxon>Tracheophyta</taxon>
        <taxon>Spermatophyta</taxon>
        <taxon>Magnoliopsida</taxon>
        <taxon>eudicotyledons</taxon>
        <taxon>Gunneridae</taxon>
        <taxon>Pentapetalae</taxon>
        <taxon>rosids</taxon>
        <taxon>fabids</taxon>
        <taxon>Malpighiales</taxon>
        <taxon>Salicaceae</taxon>
        <taxon>Saliceae</taxon>
        <taxon>Salix</taxon>
    </lineage>
</organism>
<dbReference type="InterPro" id="IPR057600">
    <property type="entry name" value="TORTIFOLIA1/SINE1-2_N"/>
</dbReference>
<evidence type="ECO:0000259" key="3">
    <source>
        <dbReference type="Pfam" id="PF24714"/>
    </source>
</evidence>
<dbReference type="Gene3D" id="1.25.10.10">
    <property type="entry name" value="Leucine-rich Repeat Variant"/>
    <property type="match status" value="1"/>
</dbReference>
<dbReference type="AlphaFoldDB" id="A0A5N5LRT2"/>
<keyword evidence="5" id="KW-1185">Reference proteome</keyword>
<feature type="domain" description="TORTIFOLIA1/SINE1-2 N-terminal" evidence="3">
    <location>
        <begin position="13"/>
        <end position="285"/>
    </location>
</feature>
<dbReference type="InterPro" id="IPR033337">
    <property type="entry name" value="TORTIFOLIA1/SINE1-2"/>
</dbReference>
<proteinExistence type="predicted"/>
<dbReference type="PANTHER" id="PTHR31355">
    <property type="entry name" value="MICROTUBULE-ASSOCIATED PROTEIN TORTIFOLIA1"/>
    <property type="match status" value="1"/>
</dbReference>
<dbReference type="GO" id="GO:0005874">
    <property type="term" value="C:microtubule"/>
    <property type="evidence" value="ECO:0007669"/>
    <property type="project" value="InterPro"/>
</dbReference>
<dbReference type="Pfam" id="PF24714">
    <property type="entry name" value="TOR1L1_N"/>
    <property type="match status" value="1"/>
</dbReference>
<dbReference type="SUPFAM" id="SSF48371">
    <property type="entry name" value="ARM repeat"/>
    <property type="match status" value="1"/>
</dbReference>
<evidence type="ECO:0000313" key="5">
    <source>
        <dbReference type="Proteomes" id="UP000326939"/>
    </source>
</evidence>
<evidence type="ECO:0000256" key="1">
    <source>
        <dbReference type="PROSITE-ProRule" id="PRU00103"/>
    </source>
</evidence>
<dbReference type="FunFam" id="1.25.10.10:FF:000464">
    <property type="entry name" value="TORTIFOLIA1-like protein 3 isoform A"/>
    <property type="match status" value="1"/>
</dbReference>
<sequence>MSPPRKPAAVTSDLKHRVITCLNKLSDRDTLSVAATELESIAKNLTTPDSFLHFLNCIHNTDSSSKSPVRKQCVCLLTLLSRSHGNSLSPHLSKMISTITRRLRDPDSAVRSACVEATSAMSSQITDPPFSTLSRPFIDLLTVDQDFNAQIGAALCLAAAIEAAPEPEVEHLRKVLPRLGKLVKGEGFKAKAALLSLIGSIVGVGGASSKGLLDWLVPCLVEFLSSEDWTARKAAAEALGKVASMEKKLAREHKATCLTSLESRRFDKVKVVRETMNRTLELWKEVPSISEEISVPSQSTCSSTDNAVGICISTASRNSKDIDFKTPLSKKTVPANRSPPPYASFTTAAKKQSPAKSNDGNSKTGMFHKLSHDRHSAWKIEIASPQGKSCRDVSAHDSGVLGSGQNVDDTNSTPETKRVLFSSILVDKRHKYGGLKSGSRVVPIHGDGNCYSKDVEVSGSTEDLYEDHKDYEDLSLIREQLVQIENQQSSLLDLLQVQYENFDLSLRLSNKSFKPIVKKGFHFLSLFTASCCSRFIGSSQSGINSLETRVQGLEMAVNEISNDLAVSSGRIPKTNSVENTCCKLPGAEFLSSKLWRRTECRSPTSRFSSSGNTHSLNSVSSIPVKNASIETYNPGSHRSQHQNRGGFVVNTLADVSSVNRQNPGLSTSQMANNTSRD</sequence>
<dbReference type="InterPro" id="IPR011989">
    <property type="entry name" value="ARM-like"/>
</dbReference>
<accession>A0A5N5LRT2</accession>
<dbReference type="PANTHER" id="PTHR31355:SF32">
    <property type="entry name" value="TORTIFOLIA1-LIKE PROTEIN 4"/>
    <property type="match status" value="1"/>
</dbReference>
<comment type="caution">
    <text evidence="4">The sequence shown here is derived from an EMBL/GenBank/DDBJ whole genome shotgun (WGS) entry which is preliminary data.</text>
</comment>
<dbReference type="InterPro" id="IPR021133">
    <property type="entry name" value="HEAT_type_2"/>
</dbReference>
<feature type="repeat" description="HEAT" evidence="1">
    <location>
        <begin position="216"/>
        <end position="254"/>
    </location>
</feature>
<protein>
    <recommendedName>
        <fullName evidence="3">TORTIFOLIA1/SINE1-2 N-terminal domain-containing protein</fullName>
    </recommendedName>
</protein>
<feature type="region of interest" description="Disordered" evidence="2">
    <location>
        <begin position="389"/>
        <end position="413"/>
    </location>
</feature>
<dbReference type="GO" id="GO:0008017">
    <property type="term" value="F:microtubule binding"/>
    <property type="evidence" value="ECO:0007669"/>
    <property type="project" value="InterPro"/>
</dbReference>
<name>A0A5N5LRT2_9ROSI</name>
<dbReference type="EMBL" id="VDCV01000008">
    <property type="protein sequence ID" value="KAB5545282.1"/>
    <property type="molecule type" value="Genomic_DNA"/>
</dbReference>
<gene>
    <name evidence="4" type="ORF">DKX38_013394</name>
</gene>
<dbReference type="InterPro" id="IPR016024">
    <property type="entry name" value="ARM-type_fold"/>
</dbReference>
<evidence type="ECO:0000256" key="2">
    <source>
        <dbReference type="SAM" id="MobiDB-lite"/>
    </source>
</evidence>
<dbReference type="PROSITE" id="PS50077">
    <property type="entry name" value="HEAT_REPEAT"/>
    <property type="match status" value="1"/>
</dbReference>
<feature type="region of interest" description="Disordered" evidence="2">
    <location>
        <begin position="658"/>
        <end position="677"/>
    </location>
</feature>
<feature type="compositionally biased region" description="Polar residues" evidence="2">
    <location>
        <begin position="344"/>
        <end position="364"/>
    </location>
</feature>
<feature type="compositionally biased region" description="Polar residues" evidence="2">
    <location>
        <begin position="403"/>
        <end position="413"/>
    </location>
</feature>
<evidence type="ECO:0000313" key="4">
    <source>
        <dbReference type="EMBL" id="KAB5545282.1"/>
    </source>
</evidence>